<dbReference type="Pfam" id="PF03478">
    <property type="entry name" value="Beta-prop_KIB1-4"/>
    <property type="match status" value="1"/>
</dbReference>
<dbReference type="SUPFAM" id="SSF81383">
    <property type="entry name" value="F-box domain"/>
    <property type="match status" value="1"/>
</dbReference>
<reference evidence="2" key="1">
    <citation type="submission" date="2022-08" db="EMBL/GenBank/DDBJ databases">
        <authorList>
            <person name="Marques A."/>
        </authorList>
    </citation>
    <scope>NUCLEOTIDE SEQUENCE</scope>
    <source>
        <strain evidence="2">RhyPub2mFocal</strain>
        <tissue evidence="2">Leaves</tissue>
    </source>
</reference>
<protein>
    <submittedName>
        <fullName evidence="2">F-box protein skip23</fullName>
    </submittedName>
</protein>
<gene>
    <name evidence="2" type="ORF">LUZ62_069639</name>
</gene>
<dbReference type="PANTHER" id="PTHR44259:SF114">
    <property type="entry name" value="OS06G0707300 PROTEIN"/>
    <property type="match status" value="1"/>
</dbReference>
<name>A0AAV8CX27_9POAL</name>
<dbReference type="PANTHER" id="PTHR44259">
    <property type="entry name" value="OS07G0183000 PROTEIN-RELATED"/>
    <property type="match status" value="1"/>
</dbReference>
<sequence length="401" mass="45538">MMGPNWSLLPPELLEAIACKLTSLADYIRFRAVCHPWCSASSPRPRHLPIQLPWLMLPYRLDGLDDYIRHFYDLSSSKIHRLHLPETRGAKVCGSSHGWLILHKGMVTSLLNPITRATISLPPYTAVPSHLGISPYYSPNGVPFFDNWDAHNLAVSPTVNFRVKKAILTSSPLDNGCLVFVHTSGFWEFAFCKIGDERWTVIEFEAPLPSEEDFWDFSYCNGFLYAVHQFGNVTMYNLIDPTKIVLHCGNGIDDMCLVDGVSSDALLISNSRLNYDDDENGVVQREIEYTVYKFSNDGEPQWIEVTDVGQNVLFFGGDRHALSLSSANLQLPDRGANSLCYDSIKIEQWDQQHDYRSTWRNHYLKLGRLDNGTVVDITGDLGSFQWNGRWEESLWLTPSLI</sequence>
<dbReference type="InterPro" id="IPR005174">
    <property type="entry name" value="KIB1-4_b-propeller"/>
</dbReference>
<evidence type="ECO:0000313" key="2">
    <source>
        <dbReference type="EMBL" id="KAJ4759264.1"/>
    </source>
</evidence>
<keyword evidence="3" id="KW-1185">Reference proteome</keyword>
<accession>A0AAV8CX27</accession>
<comment type="caution">
    <text evidence="2">The sequence shown here is derived from an EMBL/GenBank/DDBJ whole genome shotgun (WGS) entry which is preliminary data.</text>
</comment>
<evidence type="ECO:0000313" key="3">
    <source>
        <dbReference type="Proteomes" id="UP001140206"/>
    </source>
</evidence>
<proteinExistence type="predicted"/>
<dbReference type="Proteomes" id="UP001140206">
    <property type="component" value="Chromosome 4"/>
</dbReference>
<dbReference type="AlphaFoldDB" id="A0AAV8CX27"/>
<feature type="domain" description="KIB1-4 beta-propeller" evidence="1">
    <location>
        <begin position="71"/>
        <end position="328"/>
    </location>
</feature>
<evidence type="ECO:0000259" key="1">
    <source>
        <dbReference type="Pfam" id="PF03478"/>
    </source>
</evidence>
<organism evidence="2 3">
    <name type="scientific">Rhynchospora pubera</name>
    <dbReference type="NCBI Taxonomy" id="906938"/>
    <lineage>
        <taxon>Eukaryota</taxon>
        <taxon>Viridiplantae</taxon>
        <taxon>Streptophyta</taxon>
        <taxon>Embryophyta</taxon>
        <taxon>Tracheophyta</taxon>
        <taxon>Spermatophyta</taxon>
        <taxon>Magnoliopsida</taxon>
        <taxon>Liliopsida</taxon>
        <taxon>Poales</taxon>
        <taxon>Cyperaceae</taxon>
        <taxon>Cyperoideae</taxon>
        <taxon>Rhynchosporeae</taxon>
        <taxon>Rhynchospora</taxon>
    </lineage>
</organism>
<dbReference type="InterPro" id="IPR036047">
    <property type="entry name" value="F-box-like_dom_sf"/>
</dbReference>
<dbReference type="InterPro" id="IPR050942">
    <property type="entry name" value="F-box_BR-signaling"/>
</dbReference>
<dbReference type="EMBL" id="JAMFTS010000004">
    <property type="protein sequence ID" value="KAJ4759264.1"/>
    <property type="molecule type" value="Genomic_DNA"/>
</dbReference>